<comment type="caution">
    <text evidence="1">The sequence shown here is derived from an EMBL/GenBank/DDBJ whole genome shotgun (WGS) entry which is preliminary data.</text>
</comment>
<dbReference type="Pfam" id="PF10719">
    <property type="entry name" value="ComFB"/>
    <property type="match status" value="1"/>
</dbReference>
<dbReference type="RefSeq" id="WP_066351823.1">
    <property type="nucleotide sequence ID" value="NZ_LOED01000004.1"/>
</dbReference>
<reference evidence="1 2" key="1">
    <citation type="submission" date="2015-12" db="EMBL/GenBank/DDBJ databases">
        <title>Draft genome sequnece of Fervidicola ferrireducens strain Y170.</title>
        <authorList>
            <person name="Patel B.K."/>
        </authorList>
    </citation>
    <scope>NUCLEOTIDE SEQUENCE [LARGE SCALE GENOMIC DNA]</scope>
    <source>
        <strain evidence="1 2">Y170</strain>
    </source>
</reference>
<dbReference type="FunCoup" id="A0A140LCA3">
    <property type="interactions" value="36"/>
</dbReference>
<evidence type="ECO:0000313" key="1">
    <source>
        <dbReference type="EMBL" id="KXG78178.1"/>
    </source>
</evidence>
<accession>A0A140LCA3</accession>
<dbReference type="Proteomes" id="UP000070427">
    <property type="component" value="Unassembled WGS sequence"/>
</dbReference>
<sequence length="91" mass="10282">MGKKLCLKNYMEDVVFSLLDGLIKEKNACACERCKYDIAAIALNNLPPKYVVTESGEVFAKTQLLNQQFRTNAVVEILKAIEIVRNNPHHC</sequence>
<proteinExistence type="predicted"/>
<gene>
    <name evidence="1" type="primary">comFB</name>
    <name evidence="1" type="ORF">AN618_05700</name>
</gene>
<keyword evidence="2" id="KW-1185">Reference proteome</keyword>
<dbReference type="InParanoid" id="A0A140LCA3"/>
<protein>
    <submittedName>
        <fullName evidence="1">ComF operon protein 2</fullName>
    </submittedName>
</protein>
<dbReference type="STRING" id="520764.AN618_05700"/>
<dbReference type="PATRIC" id="fig|520764.3.peg.602"/>
<dbReference type="OrthoDB" id="5616024at2"/>
<dbReference type="InterPro" id="IPR019657">
    <property type="entry name" value="ComFB"/>
</dbReference>
<dbReference type="AlphaFoldDB" id="A0A140LCA3"/>
<dbReference type="EMBL" id="LOED01000004">
    <property type="protein sequence ID" value="KXG78178.1"/>
    <property type="molecule type" value="Genomic_DNA"/>
</dbReference>
<organism evidence="1 2">
    <name type="scientific">Fervidicola ferrireducens</name>
    <dbReference type="NCBI Taxonomy" id="520764"/>
    <lineage>
        <taxon>Bacteria</taxon>
        <taxon>Bacillati</taxon>
        <taxon>Bacillota</taxon>
        <taxon>Clostridia</taxon>
        <taxon>Thermosediminibacterales</taxon>
        <taxon>Thermosediminibacteraceae</taxon>
        <taxon>Fervidicola</taxon>
    </lineage>
</organism>
<name>A0A140LCA3_9FIRM</name>
<evidence type="ECO:0000313" key="2">
    <source>
        <dbReference type="Proteomes" id="UP000070427"/>
    </source>
</evidence>